<dbReference type="CDD" id="cd09602">
    <property type="entry name" value="M1_APN"/>
    <property type="match status" value="1"/>
</dbReference>
<accession>G0R213</accession>
<name>G0R213_ICHMU</name>
<dbReference type="PANTHER" id="PTHR11533:SF299">
    <property type="entry name" value="AMINOPEPTIDASE"/>
    <property type="match status" value="1"/>
</dbReference>
<dbReference type="OMA" id="CAYTNTG"/>
<dbReference type="SUPFAM" id="SSF63737">
    <property type="entry name" value="Leukotriene A4 hydrolase N-terminal domain"/>
    <property type="match status" value="1"/>
</dbReference>
<comment type="similarity">
    <text evidence="2">Belongs to the peptidase M1 family.</text>
</comment>
<dbReference type="Pfam" id="PF11838">
    <property type="entry name" value="ERAP1_C"/>
    <property type="match status" value="1"/>
</dbReference>
<proteinExistence type="inferred from homology"/>
<dbReference type="GO" id="GO:0042277">
    <property type="term" value="F:peptide binding"/>
    <property type="evidence" value="ECO:0007669"/>
    <property type="project" value="TreeGrafter"/>
</dbReference>
<dbReference type="Proteomes" id="UP000008983">
    <property type="component" value="Unassembled WGS sequence"/>
</dbReference>
<evidence type="ECO:0000259" key="11">
    <source>
        <dbReference type="Pfam" id="PF17900"/>
    </source>
</evidence>
<dbReference type="InterPro" id="IPR042097">
    <property type="entry name" value="Aminopeptidase_N-like_N_sf"/>
</dbReference>
<comment type="cofactor">
    <cofactor evidence="1">
        <name>Zn(2+)</name>
        <dbReference type="ChEBI" id="CHEBI:29105"/>
    </cofactor>
</comment>
<dbReference type="InterPro" id="IPR050344">
    <property type="entry name" value="Peptidase_M1_aminopeptidases"/>
</dbReference>
<keyword evidence="6" id="KW-0378">Hydrolase</keyword>
<dbReference type="AlphaFoldDB" id="G0R213"/>
<evidence type="ECO:0000256" key="6">
    <source>
        <dbReference type="ARBA" id="ARBA00022801"/>
    </source>
</evidence>
<evidence type="ECO:0000256" key="1">
    <source>
        <dbReference type="ARBA" id="ARBA00001947"/>
    </source>
</evidence>
<keyword evidence="13" id="KW-1185">Reference proteome</keyword>
<sequence length="907" mass="107105">MSEIPRFLTQKQAQLREQQIVQNSTEYHLQLLLNEFDRYQGILDVSFVTQNCTHDLFLDYSGQNLEHVLINGKEVQKTQNSYNNIWDGLFIRVPSHYLINGKNQISIYFHSEYANNGLGLHSFVDTDQKQYIYSQCEPYWCNKIFPCFDQPDLKATLNLVIIGPSKWVLLSNESPINQQKKFSLEQYQQNLQGNYSKTFLNQLIGNIKDENQYQYVFYKKTQILPTYLFGIVAGPYAEIKYQNTHKNIPMSIFSRESLLPHLQKMSDFIFEVTNDSMRLFEEFFGYPYPFSKYDQVYVPEYNVGAMENAGLVTFNDLYVFRETVTASRMTSLANTITHELSHHWFGNLVTMKWWNDLWLNESFADFISHFILSKMNVKSIQLVDIWVKFNVNKSWGYRTDQLITTHPIACAVENTEAADSIFDGISYSKGSATLRQLLCLMGEQSFSKALQTHFHKYAFKNATLDDFIEVLNEEFQKSNQYPFSLNEWQQKWIQTAGLNECQPIFNKESKSKETVLKIKQTAALQQHPTLRRHKMKVAFFDSEGNVTSQDVLLDEKEETSIVYDGSKSEFQAVLLNYQDFAFIKVLLDDLSIVFFKNNMHKIKDVLTRNLIWRAFFDMVRDGKLSSEEYFDIFMTAIPHEQSDDIITNQLMFLNSAYSQFTPRKYQNQLAARMFNFLVSYLLKIPKENKNRIIEIKDKLDFFARNNEHIVYLLDWYNGNNQDLKDFELGNSIEWRIVSLVHKSKKFTRDQKNSLFNIQSQKDQTDTKYNYEYKCKALDANQQEREQLWNSYINYDGKTSLRRIQFSWSGFSQTFNPDELEPYYQKFFDSVIVIHSKQNKEYANDFYQYLFPVSEDWDRLIKSLNQLKSGLSDKYVHLHRHINESIDDINRKQKNHQCFMQRASLAKM</sequence>
<keyword evidence="5" id="KW-0479">Metal-binding</keyword>
<evidence type="ECO:0000256" key="7">
    <source>
        <dbReference type="ARBA" id="ARBA00022833"/>
    </source>
</evidence>
<organism evidence="12 13">
    <name type="scientific">Ichthyophthirius multifiliis</name>
    <name type="common">White spot disease agent</name>
    <name type="synonym">Ich</name>
    <dbReference type="NCBI Taxonomy" id="5932"/>
    <lineage>
        <taxon>Eukaryota</taxon>
        <taxon>Sar</taxon>
        <taxon>Alveolata</taxon>
        <taxon>Ciliophora</taxon>
        <taxon>Intramacronucleata</taxon>
        <taxon>Oligohymenophorea</taxon>
        <taxon>Hymenostomatida</taxon>
        <taxon>Ophryoglenina</taxon>
        <taxon>Ichthyophthirius</taxon>
    </lineage>
</organism>
<dbReference type="GO" id="GO:0006508">
    <property type="term" value="P:proteolysis"/>
    <property type="evidence" value="ECO:0007669"/>
    <property type="project" value="UniProtKB-KW"/>
</dbReference>
<dbReference type="Gene3D" id="1.10.390.10">
    <property type="entry name" value="Neutral Protease Domain 2"/>
    <property type="match status" value="1"/>
</dbReference>
<evidence type="ECO:0000256" key="8">
    <source>
        <dbReference type="ARBA" id="ARBA00023049"/>
    </source>
</evidence>
<evidence type="ECO:0000313" key="13">
    <source>
        <dbReference type="Proteomes" id="UP000008983"/>
    </source>
</evidence>
<gene>
    <name evidence="12" type="ORF">IMG5_174220</name>
</gene>
<evidence type="ECO:0000259" key="10">
    <source>
        <dbReference type="Pfam" id="PF11838"/>
    </source>
</evidence>
<dbReference type="GO" id="GO:0005737">
    <property type="term" value="C:cytoplasm"/>
    <property type="evidence" value="ECO:0007669"/>
    <property type="project" value="TreeGrafter"/>
</dbReference>
<feature type="domain" description="ERAP1-like C-terminal" evidence="10">
    <location>
        <begin position="573"/>
        <end position="890"/>
    </location>
</feature>
<dbReference type="Pfam" id="PF01433">
    <property type="entry name" value="Peptidase_M1"/>
    <property type="match status" value="1"/>
</dbReference>
<dbReference type="GO" id="GO:0043171">
    <property type="term" value="P:peptide catabolic process"/>
    <property type="evidence" value="ECO:0007669"/>
    <property type="project" value="TreeGrafter"/>
</dbReference>
<keyword evidence="3" id="KW-0031">Aminopeptidase</keyword>
<dbReference type="eggNOG" id="KOG1046">
    <property type="taxonomic scope" value="Eukaryota"/>
</dbReference>
<evidence type="ECO:0000256" key="2">
    <source>
        <dbReference type="ARBA" id="ARBA00010136"/>
    </source>
</evidence>
<dbReference type="Gene3D" id="2.60.40.1730">
    <property type="entry name" value="tricorn interacting facor f3 domain"/>
    <property type="match status" value="1"/>
</dbReference>
<dbReference type="SUPFAM" id="SSF55486">
    <property type="entry name" value="Metalloproteases ('zincins'), catalytic domain"/>
    <property type="match status" value="1"/>
</dbReference>
<dbReference type="GO" id="GO:0016020">
    <property type="term" value="C:membrane"/>
    <property type="evidence" value="ECO:0007669"/>
    <property type="project" value="TreeGrafter"/>
</dbReference>
<protein>
    <recommendedName>
        <fullName evidence="14">Aminopeptidase</fullName>
    </recommendedName>
</protein>
<dbReference type="PANTHER" id="PTHR11533">
    <property type="entry name" value="PROTEASE M1 ZINC METALLOPROTEASE"/>
    <property type="match status" value="1"/>
</dbReference>
<reference evidence="12 13" key="1">
    <citation type="submission" date="2011-07" db="EMBL/GenBank/DDBJ databases">
        <authorList>
            <person name="Coyne R."/>
            <person name="Brami D."/>
            <person name="Johnson J."/>
            <person name="Hostetler J."/>
            <person name="Hannick L."/>
            <person name="Clark T."/>
            <person name="Cassidy-Hanley D."/>
            <person name="Inman J."/>
        </authorList>
    </citation>
    <scope>NUCLEOTIDE SEQUENCE [LARGE SCALE GENOMIC DNA]</scope>
    <source>
        <strain evidence="12 13">G5</strain>
    </source>
</reference>
<evidence type="ECO:0000256" key="3">
    <source>
        <dbReference type="ARBA" id="ARBA00022438"/>
    </source>
</evidence>
<dbReference type="GO" id="GO:0005615">
    <property type="term" value="C:extracellular space"/>
    <property type="evidence" value="ECO:0007669"/>
    <property type="project" value="TreeGrafter"/>
</dbReference>
<keyword evidence="8" id="KW-0482">Metalloprotease</keyword>
<dbReference type="GeneID" id="14904574"/>
<dbReference type="InterPro" id="IPR027268">
    <property type="entry name" value="Peptidase_M4/M1_CTD_sf"/>
</dbReference>
<dbReference type="GO" id="GO:0008270">
    <property type="term" value="F:zinc ion binding"/>
    <property type="evidence" value="ECO:0007669"/>
    <property type="project" value="InterPro"/>
</dbReference>
<feature type="domain" description="Aminopeptidase N-like N-terminal" evidence="11">
    <location>
        <begin position="26"/>
        <end position="181"/>
    </location>
</feature>
<dbReference type="InterPro" id="IPR014782">
    <property type="entry name" value="Peptidase_M1_dom"/>
</dbReference>
<evidence type="ECO:0000259" key="9">
    <source>
        <dbReference type="Pfam" id="PF01433"/>
    </source>
</evidence>
<feature type="domain" description="Peptidase M1 membrane alanine aminopeptidase" evidence="9">
    <location>
        <begin position="270"/>
        <end position="477"/>
    </location>
</feature>
<dbReference type="Pfam" id="PF17900">
    <property type="entry name" value="Peptidase_M1_N"/>
    <property type="match status" value="1"/>
</dbReference>
<keyword evidence="7" id="KW-0862">Zinc</keyword>
<dbReference type="FunFam" id="1.10.390.10:FF:000006">
    <property type="entry name" value="Puromycin-sensitive aminopeptidase"/>
    <property type="match status" value="1"/>
</dbReference>
<dbReference type="NCBIfam" id="TIGR02412">
    <property type="entry name" value="pepN_strep_liv"/>
    <property type="match status" value="1"/>
</dbReference>
<evidence type="ECO:0008006" key="14">
    <source>
        <dbReference type="Google" id="ProtNLM"/>
    </source>
</evidence>
<dbReference type="STRING" id="857967.G0R213"/>
<dbReference type="RefSeq" id="XP_004029730.1">
    <property type="nucleotide sequence ID" value="XM_004029682.1"/>
</dbReference>
<evidence type="ECO:0000313" key="12">
    <source>
        <dbReference type="EMBL" id="EGR28494.1"/>
    </source>
</evidence>
<dbReference type="InterPro" id="IPR045357">
    <property type="entry name" value="Aminopeptidase_N-like_N"/>
</dbReference>
<dbReference type="EMBL" id="GL984237">
    <property type="protein sequence ID" value="EGR28494.1"/>
    <property type="molecule type" value="Genomic_DNA"/>
</dbReference>
<dbReference type="InParanoid" id="G0R213"/>
<keyword evidence="4" id="KW-0645">Protease</keyword>
<evidence type="ECO:0000256" key="4">
    <source>
        <dbReference type="ARBA" id="ARBA00022670"/>
    </source>
</evidence>
<dbReference type="InterPro" id="IPR012778">
    <property type="entry name" value="Pept_M1_aminopeptidase"/>
</dbReference>
<dbReference type="GO" id="GO:0070006">
    <property type="term" value="F:metalloaminopeptidase activity"/>
    <property type="evidence" value="ECO:0007669"/>
    <property type="project" value="TreeGrafter"/>
</dbReference>
<dbReference type="InterPro" id="IPR024571">
    <property type="entry name" value="ERAP1-like_C_dom"/>
</dbReference>
<dbReference type="OrthoDB" id="10031169at2759"/>
<dbReference type="MEROPS" id="M01.012"/>
<evidence type="ECO:0000256" key="5">
    <source>
        <dbReference type="ARBA" id="ARBA00022723"/>
    </source>
</evidence>